<reference evidence="3 4" key="1">
    <citation type="journal article" date="2019" name="Commun. Biol.">
        <title>The bagworm genome reveals a unique fibroin gene that provides high tensile strength.</title>
        <authorList>
            <person name="Kono N."/>
            <person name="Nakamura H."/>
            <person name="Ohtoshi R."/>
            <person name="Tomita M."/>
            <person name="Numata K."/>
            <person name="Arakawa K."/>
        </authorList>
    </citation>
    <scope>NUCLEOTIDE SEQUENCE [LARGE SCALE GENOMIC DNA]</scope>
</reference>
<gene>
    <name evidence="3" type="primary">MYO15A</name>
    <name evidence="3" type="ORF">EVAR_69976_1</name>
</gene>
<feature type="region of interest" description="Disordered" evidence="1">
    <location>
        <begin position="31"/>
        <end position="98"/>
    </location>
</feature>
<dbReference type="PROSITE" id="PS51016">
    <property type="entry name" value="MYTH4"/>
    <property type="match status" value="1"/>
</dbReference>
<feature type="compositionally biased region" description="Basic and acidic residues" evidence="1">
    <location>
        <begin position="31"/>
        <end position="41"/>
    </location>
</feature>
<dbReference type="AlphaFoldDB" id="A0A4C1SUP1"/>
<dbReference type="Proteomes" id="UP000299102">
    <property type="component" value="Unassembled WGS sequence"/>
</dbReference>
<dbReference type="InterPro" id="IPR000857">
    <property type="entry name" value="MyTH4_dom"/>
</dbReference>
<accession>A0A4C1SUP1</accession>
<dbReference type="OrthoDB" id="8182952at2759"/>
<keyword evidence="4" id="KW-1185">Reference proteome</keyword>
<proteinExistence type="predicted"/>
<feature type="domain" description="MyTH4" evidence="2">
    <location>
        <begin position="172"/>
        <end position="338"/>
    </location>
</feature>
<organism evidence="3 4">
    <name type="scientific">Eumeta variegata</name>
    <name type="common">Bagworm moth</name>
    <name type="synonym">Eumeta japonica</name>
    <dbReference type="NCBI Taxonomy" id="151549"/>
    <lineage>
        <taxon>Eukaryota</taxon>
        <taxon>Metazoa</taxon>
        <taxon>Ecdysozoa</taxon>
        <taxon>Arthropoda</taxon>
        <taxon>Hexapoda</taxon>
        <taxon>Insecta</taxon>
        <taxon>Pterygota</taxon>
        <taxon>Neoptera</taxon>
        <taxon>Endopterygota</taxon>
        <taxon>Lepidoptera</taxon>
        <taxon>Glossata</taxon>
        <taxon>Ditrysia</taxon>
        <taxon>Tineoidea</taxon>
        <taxon>Psychidae</taxon>
        <taxon>Oiketicinae</taxon>
        <taxon>Eumeta</taxon>
    </lineage>
</organism>
<protein>
    <submittedName>
        <fullName evidence="3">Unconventional myosin-XV</fullName>
    </submittedName>
</protein>
<dbReference type="PANTHER" id="PTHR22692:SF26">
    <property type="entry name" value="SH3 DOMAIN-CONTAINING PROTEIN"/>
    <property type="match status" value="1"/>
</dbReference>
<evidence type="ECO:0000313" key="3">
    <source>
        <dbReference type="EMBL" id="GBP05899.1"/>
    </source>
</evidence>
<dbReference type="EMBL" id="BGZK01003964">
    <property type="protein sequence ID" value="GBP05899.1"/>
    <property type="molecule type" value="Genomic_DNA"/>
</dbReference>
<name>A0A4C1SUP1_EUMVA</name>
<dbReference type="STRING" id="151549.A0A4C1SUP1"/>
<dbReference type="InterPro" id="IPR051567">
    <property type="entry name" value="Unconventional_Myosin_ATPase"/>
</dbReference>
<dbReference type="GO" id="GO:0005856">
    <property type="term" value="C:cytoskeleton"/>
    <property type="evidence" value="ECO:0007669"/>
    <property type="project" value="InterPro"/>
</dbReference>
<evidence type="ECO:0000313" key="4">
    <source>
        <dbReference type="Proteomes" id="UP000299102"/>
    </source>
</evidence>
<dbReference type="PANTHER" id="PTHR22692">
    <property type="entry name" value="MYOSIN VII, XV"/>
    <property type="match status" value="1"/>
</dbReference>
<comment type="caution">
    <text evidence="3">The sequence shown here is derived from an EMBL/GenBank/DDBJ whole genome shotgun (WGS) entry which is preliminary data.</text>
</comment>
<evidence type="ECO:0000256" key="1">
    <source>
        <dbReference type="SAM" id="MobiDB-lite"/>
    </source>
</evidence>
<evidence type="ECO:0000259" key="2">
    <source>
        <dbReference type="PROSITE" id="PS51016"/>
    </source>
</evidence>
<feature type="compositionally biased region" description="Low complexity" evidence="1">
    <location>
        <begin position="76"/>
        <end position="85"/>
    </location>
</feature>
<feature type="compositionally biased region" description="Polar residues" evidence="1">
    <location>
        <begin position="42"/>
        <end position="59"/>
    </location>
</feature>
<sequence length="338" mass="38242">MNKNESQTKSSTLSSGVRAAAQTLNVPIERLESRQSNHREQTSNASHIAVPQQHNTRNISPPIMSGLFEEQHVHHQQSPLQLSQHIGHQQQPHKREQLSQKCKIIMGKRRTLCVLMRGIINLKNNKALFIQLVKVPLNIILQIGIQIIDSRTHGRDTSDRSSNRPYAELVKWQSTPIDLPLLRLPNDLAPLAIECFDCILRYCGDIPMDPDLTEVKCVYTVLMGIESETEQQEFSLYCIVQGDAFTMPLAADEYILDVTTELLKSGQPFYLIFCRSVWHFSLKRDPAPTPLYVEVLFNQVAPDYLEGLLLELPSTGVPPPEVVRDMARIASLLHRAVT</sequence>